<organism evidence="10">
    <name type="scientific">Daphnia magna</name>
    <dbReference type="NCBI Taxonomy" id="35525"/>
    <lineage>
        <taxon>Eukaryota</taxon>
        <taxon>Metazoa</taxon>
        <taxon>Ecdysozoa</taxon>
        <taxon>Arthropoda</taxon>
        <taxon>Crustacea</taxon>
        <taxon>Branchiopoda</taxon>
        <taxon>Diplostraca</taxon>
        <taxon>Cladocera</taxon>
        <taxon>Anomopoda</taxon>
        <taxon>Daphniidae</taxon>
        <taxon>Daphnia</taxon>
    </lineage>
</organism>
<keyword evidence="7 9" id="KW-0675">Receptor</keyword>
<dbReference type="InterPro" id="IPR017452">
    <property type="entry name" value="GPCR_Rhodpsn_7TM"/>
</dbReference>
<evidence type="ECO:0000256" key="8">
    <source>
        <dbReference type="ARBA" id="ARBA00023224"/>
    </source>
</evidence>
<dbReference type="Gene3D" id="1.20.1070.10">
    <property type="entry name" value="Rhodopsin 7-helix transmembrane proteins"/>
    <property type="match status" value="1"/>
</dbReference>
<dbReference type="OrthoDB" id="10037617at2759"/>
<evidence type="ECO:0000256" key="1">
    <source>
        <dbReference type="ARBA" id="ARBA00004141"/>
    </source>
</evidence>
<dbReference type="PANTHER" id="PTHR24235:SF29">
    <property type="entry name" value="GH23382P"/>
    <property type="match status" value="1"/>
</dbReference>
<dbReference type="GO" id="GO:0005886">
    <property type="term" value="C:plasma membrane"/>
    <property type="evidence" value="ECO:0007669"/>
    <property type="project" value="TreeGrafter"/>
</dbReference>
<dbReference type="PRINTS" id="PR00237">
    <property type="entry name" value="GPCRRHODOPSN"/>
</dbReference>
<evidence type="ECO:0000256" key="9">
    <source>
        <dbReference type="RuleBase" id="RU000688"/>
    </source>
</evidence>
<dbReference type="SMART" id="SM01381">
    <property type="entry name" value="7TM_GPCR_Srsx"/>
    <property type="match status" value="1"/>
</dbReference>
<dbReference type="InterPro" id="IPR000276">
    <property type="entry name" value="GPCR_Rhodpsn"/>
</dbReference>
<reference evidence="10" key="1">
    <citation type="submission" date="2015-10" db="EMBL/GenBank/DDBJ databases">
        <title>EvidentialGene: Evidence-directed Construction of Complete mRNA Transcriptomes without Genomes.</title>
        <authorList>
            <person name="Gilbert D.G."/>
        </authorList>
    </citation>
    <scope>NUCLEOTIDE SEQUENCE</scope>
</reference>
<dbReference type="GO" id="GO:0043005">
    <property type="term" value="C:neuron projection"/>
    <property type="evidence" value="ECO:0007669"/>
    <property type="project" value="TreeGrafter"/>
</dbReference>
<dbReference type="PROSITE" id="PS00237">
    <property type="entry name" value="G_PROTEIN_RECEP_F1_1"/>
    <property type="match status" value="1"/>
</dbReference>
<dbReference type="EMBL" id="GDIQ01008574">
    <property type="protein sequence ID" value="JAN86163.1"/>
    <property type="molecule type" value="Transcribed_RNA"/>
</dbReference>
<accession>A0A0P6ANP7</accession>
<dbReference type="GO" id="GO:0004983">
    <property type="term" value="F:neuropeptide Y receptor activity"/>
    <property type="evidence" value="ECO:0007669"/>
    <property type="project" value="InterPro"/>
</dbReference>
<dbReference type="PROSITE" id="PS50262">
    <property type="entry name" value="G_PROTEIN_RECEP_F1_2"/>
    <property type="match status" value="1"/>
</dbReference>
<dbReference type="GO" id="GO:0042923">
    <property type="term" value="F:neuropeptide binding"/>
    <property type="evidence" value="ECO:0007669"/>
    <property type="project" value="TreeGrafter"/>
</dbReference>
<evidence type="ECO:0000256" key="3">
    <source>
        <dbReference type="ARBA" id="ARBA00022692"/>
    </source>
</evidence>
<evidence type="ECO:0000256" key="7">
    <source>
        <dbReference type="ARBA" id="ARBA00023170"/>
    </source>
</evidence>
<protein>
    <submittedName>
        <fullName evidence="10">G-protein coupled receptor</fullName>
    </submittedName>
</protein>
<name>A0A0P6ANP7_9CRUS</name>
<keyword evidence="8 9" id="KW-0807">Transducer</keyword>
<sequence length="541" mass="60399">MTGITTEDLVLRLRELLLQEHHKQQASYPLETTVATGSQSTSDLWKTAAATTATAVTSAMNGSVFQMASRSPPTSSAVGHTNSSGSISQAILNVLQGIRPRQQLDWVTDEHGPSVWSSANWTFPDLDLTSFMEADLDGLGGGSGGSDLSYHRSVGLKTAIIATAYALVMAISLFGNLLVCYVVFRHRRLQRSITYTFLVNVALSDLLMTCLNIPFSVSRVLLDHWPFGQFLCSLVPFIQVMSVYVSSLTMAAIAVDRYRVILTPLKRRLRPPHGLVIMAILWILASMAALPYALYSEVVPIFTKMMTTTTRPLRRCQARFPTPALEFRRYLTLITFATQYVIPLGISGLAYGAIVRRLWMRSFVGAVTDNQRIRQDRAKRKTIQMLLVVISLFALCWLPLNVYHLVSDVGASESATRHNSTAFLICHWLAMSSVCYNPFVYCWLNANFRDAVQTCGRLCMRSVWFRRTRKQQPSIIMHNTTAVLHRQHQESTSNTITGLIITTTPARPQTLVDSVQLIEHLQLLVPEKPSQLTINDETSLV</sequence>
<keyword evidence="3 9" id="KW-0812">Transmembrane</keyword>
<dbReference type="InterPro" id="IPR000611">
    <property type="entry name" value="NPY_rcpt"/>
</dbReference>
<dbReference type="PANTHER" id="PTHR24235">
    <property type="entry name" value="NEUROPEPTIDE Y RECEPTOR"/>
    <property type="match status" value="1"/>
</dbReference>
<comment type="similarity">
    <text evidence="2 9">Belongs to the G-protein coupled receptor 1 family.</text>
</comment>
<dbReference type="SUPFAM" id="SSF81321">
    <property type="entry name" value="Family A G protein-coupled receptor-like"/>
    <property type="match status" value="1"/>
</dbReference>
<evidence type="ECO:0000313" key="10">
    <source>
        <dbReference type="EMBL" id="JAN86163.1"/>
    </source>
</evidence>
<evidence type="ECO:0000256" key="4">
    <source>
        <dbReference type="ARBA" id="ARBA00022989"/>
    </source>
</evidence>
<dbReference type="AlphaFoldDB" id="A0A0P6ANP7"/>
<keyword evidence="4" id="KW-1133">Transmembrane helix</keyword>
<proteinExistence type="inferred from homology"/>
<evidence type="ECO:0000256" key="6">
    <source>
        <dbReference type="ARBA" id="ARBA00023136"/>
    </source>
</evidence>
<dbReference type="Pfam" id="PF00001">
    <property type="entry name" value="7tm_1"/>
    <property type="match status" value="1"/>
</dbReference>
<keyword evidence="6" id="KW-0472">Membrane</keyword>
<comment type="subcellular location">
    <subcellularLocation>
        <location evidence="1">Membrane</location>
        <topology evidence="1">Multi-pass membrane protein</topology>
    </subcellularLocation>
</comment>
<evidence type="ECO:0000256" key="5">
    <source>
        <dbReference type="ARBA" id="ARBA00023040"/>
    </source>
</evidence>
<evidence type="ECO:0000256" key="2">
    <source>
        <dbReference type="ARBA" id="ARBA00010663"/>
    </source>
</evidence>
<dbReference type="CDD" id="cd15389">
    <property type="entry name" value="7tmA_GPR83"/>
    <property type="match status" value="1"/>
</dbReference>
<dbReference type="PRINTS" id="PR01012">
    <property type="entry name" value="NRPEPTIDEYR"/>
</dbReference>
<keyword evidence="5 9" id="KW-0297">G-protein coupled receptor</keyword>